<dbReference type="Gene3D" id="2.20.70.30">
    <property type="entry name" value="Nascent polypeptide-associated complex domain"/>
    <property type="match status" value="1"/>
</dbReference>
<feature type="compositionally biased region" description="Low complexity" evidence="1">
    <location>
        <begin position="75"/>
        <end position="85"/>
    </location>
</feature>
<evidence type="ECO:0000256" key="1">
    <source>
        <dbReference type="SAM" id="MobiDB-lite"/>
    </source>
</evidence>
<name>A0ABQ5K6M4_9EUKA</name>
<evidence type="ECO:0000259" key="2">
    <source>
        <dbReference type="PROSITE" id="PS51151"/>
    </source>
</evidence>
<dbReference type="Gene3D" id="1.10.8.10">
    <property type="entry name" value="DNA helicase RuvA subunit, C-terminal domain"/>
    <property type="match status" value="1"/>
</dbReference>
<organism evidence="3 4">
    <name type="scientific">Aduncisulcus paluster</name>
    <dbReference type="NCBI Taxonomy" id="2918883"/>
    <lineage>
        <taxon>Eukaryota</taxon>
        <taxon>Metamonada</taxon>
        <taxon>Carpediemonas-like organisms</taxon>
        <taxon>Aduncisulcus</taxon>
    </lineage>
</organism>
<proteinExistence type="predicted"/>
<reference evidence="3" key="1">
    <citation type="submission" date="2022-03" db="EMBL/GenBank/DDBJ databases">
        <title>Draft genome sequence of Aduncisulcus paluster, a free-living microaerophilic Fornicata.</title>
        <authorList>
            <person name="Yuyama I."/>
            <person name="Kume K."/>
            <person name="Tamura T."/>
            <person name="Inagaki Y."/>
            <person name="Hashimoto T."/>
        </authorList>
    </citation>
    <scope>NUCLEOTIDE SEQUENCE</scope>
    <source>
        <strain evidence="3">NY0171</strain>
    </source>
</reference>
<feature type="domain" description="NAC-A/B" evidence="2">
    <location>
        <begin position="1"/>
        <end position="62"/>
    </location>
</feature>
<gene>
    <name evidence="3" type="ORF">ADUPG1_013879</name>
</gene>
<dbReference type="EMBL" id="BQXS01012750">
    <property type="protein sequence ID" value="GKT27517.1"/>
    <property type="molecule type" value="Genomic_DNA"/>
</dbReference>
<dbReference type="PROSITE" id="PS51151">
    <property type="entry name" value="NAC_AB"/>
    <property type="match status" value="1"/>
</dbReference>
<keyword evidence="4" id="KW-1185">Reference proteome</keyword>
<dbReference type="InterPro" id="IPR038187">
    <property type="entry name" value="NAC_A/B_dom_sf"/>
</dbReference>
<dbReference type="InterPro" id="IPR002715">
    <property type="entry name" value="Nas_poly-pep-assoc_cplx_dom"/>
</dbReference>
<evidence type="ECO:0000313" key="3">
    <source>
        <dbReference type="EMBL" id="GKT27517.1"/>
    </source>
</evidence>
<sequence length="141" mass="15761">MDRTADKIQKLGLIPVKDCERVLIKQQTYAFSIAEPSVFYNPRTKSYVIVGKIENQDAAKEAASHIDQTEIADVAKSAASAPAPTEESKVEEEVEINESDIELLMEQAPEDMTKDKVIELFKENDCDVVTTLMKLQELKGE</sequence>
<dbReference type="Proteomes" id="UP001057375">
    <property type="component" value="Unassembled WGS sequence"/>
</dbReference>
<dbReference type="PANTHER" id="PTHR21713">
    <property type="entry name" value="NASCENT POLYPEPTIDE ASSOCIATED COMPLEX ALPHA SUBUNIT-RELATED"/>
    <property type="match status" value="1"/>
</dbReference>
<dbReference type="InterPro" id="IPR016641">
    <property type="entry name" value="EGD2/NACA0like"/>
</dbReference>
<accession>A0ABQ5K6M4</accession>
<dbReference type="Pfam" id="PF01849">
    <property type="entry name" value="NAC"/>
    <property type="match status" value="1"/>
</dbReference>
<comment type="caution">
    <text evidence="3">The sequence shown here is derived from an EMBL/GenBank/DDBJ whole genome shotgun (WGS) entry which is preliminary data.</text>
</comment>
<feature type="region of interest" description="Disordered" evidence="1">
    <location>
        <begin position="75"/>
        <end position="94"/>
    </location>
</feature>
<evidence type="ECO:0000313" key="4">
    <source>
        <dbReference type="Proteomes" id="UP001057375"/>
    </source>
</evidence>
<protein>
    <recommendedName>
        <fullName evidence="2">NAC-A/B domain-containing protein</fullName>
    </recommendedName>
</protein>